<dbReference type="AlphaFoldDB" id="A0A8H6UJ01"/>
<dbReference type="OrthoDB" id="4510063at2759"/>
<evidence type="ECO:0000313" key="3">
    <source>
        <dbReference type="Proteomes" id="UP000630445"/>
    </source>
</evidence>
<dbReference type="EMBL" id="JACBAD010001856">
    <property type="protein sequence ID" value="KAF7131314.1"/>
    <property type="molecule type" value="Genomic_DNA"/>
</dbReference>
<evidence type="ECO:0000256" key="1">
    <source>
        <dbReference type="SAM" id="MobiDB-lite"/>
    </source>
</evidence>
<feature type="compositionally biased region" description="Pro residues" evidence="1">
    <location>
        <begin position="71"/>
        <end position="80"/>
    </location>
</feature>
<sequence>MLALDSSRQQQTSYFHSVPMDPALVDPFGFQMDNFGGFGQTSGSASAPTSYYEASPVYADSQLEAKAAGFPPMPPTPPSLPVSYSTEPYTSGLSTASGPSVASASSSAIGSPYSNTAHTFPENWIDTNHGIGLPAAVMDEFFPNDFMGSSLEQENIYQRKGPDNFVAYSHVSLFLLDRQIANLSKC</sequence>
<reference evidence="2" key="1">
    <citation type="submission" date="2020-06" db="EMBL/GenBank/DDBJ databases">
        <title>Draft genome sequences of strains closely related to Aspergillus parafelis and Aspergillus hiratsukae.</title>
        <authorList>
            <person name="Dos Santos R.A.C."/>
            <person name="Rivero-Menendez O."/>
            <person name="Steenwyk J.L."/>
            <person name="Mead M.E."/>
            <person name="Goldman G.H."/>
            <person name="Alastruey-Izquierdo A."/>
            <person name="Rokas A."/>
        </authorList>
    </citation>
    <scope>NUCLEOTIDE SEQUENCE</scope>
    <source>
        <strain evidence="2">CNM-CM5793</strain>
    </source>
</reference>
<dbReference type="Proteomes" id="UP000630445">
    <property type="component" value="Unassembled WGS sequence"/>
</dbReference>
<keyword evidence="3" id="KW-1185">Reference proteome</keyword>
<feature type="region of interest" description="Disordered" evidence="1">
    <location>
        <begin position="68"/>
        <end position="88"/>
    </location>
</feature>
<protein>
    <submittedName>
        <fullName evidence="2">Uncharacterized protein</fullName>
    </submittedName>
</protein>
<comment type="caution">
    <text evidence="2">The sequence shown here is derived from an EMBL/GenBank/DDBJ whole genome shotgun (WGS) entry which is preliminary data.</text>
</comment>
<evidence type="ECO:0000313" key="2">
    <source>
        <dbReference type="EMBL" id="KAF7131314.1"/>
    </source>
</evidence>
<proteinExistence type="predicted"/>
<gene>
    <name evidence="2" type="ORF">CNMCM5793_004428</name>
</gene>
<organism evidence="2 3">
    <name type="scientific">Aspergillus hiratsukae</name>
    <dbReference type="NCBI Taxonomy" id="1194566"/>
    <lineage>
        <taxon>Eukaryota</taxon>
        <taxon>Fungi</taxon>
        <taxon>Dikarya</taxon>
        <taxon>Ascomycota</taxon>
        <taxon>Pezizomycotina</taxon>
        <taxon>Eurotiomycetes</taxon>
        <taxon>Eurotiomycetidae</taxon>
        <taxon>Eurotiales</taxon>
        <taxon>Aspergillaceae</taxon>
        <taxon>Aspergillus</taxon>
        <taxon>Aspergillus subgen. Fumigati</taxon>
    </lineage>
</organism>
<name>A0A8H6UJ01_9EURO</name>
<accession>A0A8H6UJ01</accession>